<evidence type="ECO:0008006" key="3">
    <source>
        <dbReference type="Google" id="ProtNLM"/>
    </source>
</evidence>
<comment type="caution">
    <text evidence="1">The sequence shown here is derived from an EMBL/GenBank/DDBJ whole genome shotgun (WGS) entry which is preliminary data.</text>
</comment>
<dbReference type="RefSeq" id="WP_124234325.1">
    <property type="nucleotide sequence ID" value="NZ_RHHM01000015.1"/>
</dbReference>
<dbReference type="Gene3D" id="3.60.21.10">
    <property type="match status" value="1"/>
</dbReference>
<dbReference type="InterPro" id="IPR029052">
    <property type="entry name" value="Metallo-depent_PP-like"/>
</dbReference>
<proteinExistence type="predicted"/>
<evidence type="ECO:0000313" key="1">
    <source>
        <dbReference type="EMBL" id="RQM36998.1"/>
    </source>
</evidence>
<dbReference type="Proteomes" id="UP000279457">
    <property type="component" value="Unassembled WGS sequence"/>
</dbReference>
<evidence type="ECO:0000313" key="2">
    <source>
        <dbReference type="Proteomes" id="UP000279457"/>
    </source>
</evidence>
<organism evidence="1 2">
    <name type="scientific">Erwinia psidii</name>
    <dbReference type="NCBI Taxonomy" id="69224"/>
    <lineage>
        <taxon>Bacteria</taxon>
        <taxon>Pseudomonadati</taxon>
        <taxon>Pseudomonadota</taxon>
        <taxon>Gammaproteobacteria</taxon>
        <taxon>Enterobacterales</taxon>
        <taxon>Erwiniaceae</taxon>
        <taxon>Erwinia</taxon>
    </lineage>
</organism>
<protein>
    <recommendedName>
        <fullName evidence="3">Calcineurin-like phosphoesterase domain-containing protein</fullName>
    </recommendedName>
</protein>
<dbReference type="EMBL" id="RHHM01000015">
    <property type="protein sequence ID" value="RQM36998.1"/>
    <property type="molecule type" value="Genomic_DNA"/>
</dbReference>
<keyword evidence="2" id="KW-1185">Reference proteome</keyword>
<gene>
    <name evidence="1" type="ORF">EB241_17620</name>
</gene>
<reference evidence="1 2" key="1">
    <citation type="submission" date="2018-10" db="EMBL/GenBank/DDBJ databases">
        <title>Draft genome sequence for the type isolate of Erwinia psidii, agent causal of bacterial blight in guava (Psidium guajava) and wilt and die-back of Eucalyptus spp.</title>
        <authorList>
            <person name="Hermenegildo P.S."/>
            <person name="Santos S.A."/>
            <person name="Guimaraes L.M.S."/>
            <person name="Vidigal P.M.P."/>
            <person name="Pereira I.C."/>
            <person name="Badel J.L."/>
            <person name="Alfenas-Zerbini P."/>
            <person name="Ferreira M.A.S.V."/>
            <person name="Alfenas A.C."/>
        </authorList>
    </citation>
    <scope>NUCLEOTIDE SEQUENCE [LARGE SCALE GENOMIC DNA]</scope>
    <source>
        <strain evidence="1 2">IBSBF 435</strain>
    </source>
</reference>
<dbReference type="AlphaFoldDB" id="A0A3N6RVM1"/>
<dbReference type="OrthoDB" id="9791866at2"/>
<name>A0A3N6RVM1_9GAMM</name>
<dbReference type="SUPFAM" id="SSF56300">
    <property type="entry name" value="Metallo-dependent phosphatases"/>
    <property type="match status" value="1"/>
</dbReference>
<sequence>MRIFVGHYHSLSLNQKSWDIVTDSGYKYVNHIGSFNYSWDEGDFHLIQLHDYPGMTGYDYNKTIISSDERKLYMRWDKELTWLKKSIEGAVSRGKYIIVNIHQPDGWKKEALRAIRTLFYQYKDNIKAVFAGHHHILYGYYENILSGMGGNIPVFLFGSASQQTYLIMESDDADLNLFIFLIKKNNWQAKN</sequence>
<accession>A0A3N6RVM1</accession>